<dbReference type="EMBL" id="KV878212">
    <property type="protein sequence ID" value="OJJ36022.1"/>
    <property type="molecule type" value="Genomic_DNA"/>
</dbReference>
<dbReference type="VEuPathDB" id="FungiDB:ASPWEDRAFT_134616"/>
<name>A0A1L9RM77_ASPWE</name>
<dbReference type="SUPFAM" id="SSF103473">
    <property type="entry name" value="MFS general substrate transporter"/>
    <property type="match status" value="2"/>
</dbReference>
<comment type="subcellular location">
    <subcellularLocation>
        <location evidence="1">Membrane</location>
        <topology evidence="1">Multi-pass membrane protein</topology>
    </subcellularLocation>
</comment>
<reference evidence="11" key="1">
    <citation type="journal article" date="2017" name="Genome Biol.">
        <title>Comparative genomics reveals high biological diversity and specific adaptations in the industrially and medically important fungal genus Aspergillus.</title>
        <authorList>
            <person name="de Vries R.P."/>
            <person name="Riley R."/>
            <person name="Wiebenga A."/>
            <person name="Aguilar-Osorio G."/>
            <person name="Amillis S."/>
            <person name="Uchima C.A."/>
            <person name="Anderluh G."/>
            <person name="Asadollahi M."/>
            <person name="Askin M."/>
            <person name="Barry K."/>
            <person name="Battaglia E."/>
            <person name="Bayram O."/>
            <person name="Benocci T."/>
            <person name="Braus-Stromeyer S.A."/>
            <person name="Caldana C."/>
            <person name="Canovas D."/>
            <person name="Cerqueira G.C."/>
            <person name="Chen F."/>
            <person name="Chen W."/>
            <person name="Choi C."/>
            <person name="Clum A."/>
            <person name="Dos Santos R.A."/>
            <person name="Damasio A.R."/>
            <person name="Diallinas G."/>
            <person name="Emri T."/>
            <person name="Fekete E."/>
            <person name="Flipphi M."/>
            <person name="Freyberg S."/>
            <person name="Gallo A."/>
            <person name="Gournas C."/>
            <person name="Habgood R."/>
            <person name="Hainaut M."/>
            <person name="Harispe M.L."/>
            <person name="Henrissat B."/>
            <person name="Hilden K.S."/>
            <person name="Hope R."/>
            <person name="Hossain A."/>
            <person name="Karabika E."/>
            <person name="Karaffa L."/>
            <person name="Karanyi Z."/>
            <person name="Krasevec N."/>
            <person name="Kuo A."/>
            <person name="Kusch H."/>
            <person name="LaButti K."/>
            <person name="Lagendijk E.L."/>
            <person name="Lapidus A."/>
            <person name="Levasseur A."/>
            <person name="Lindquist E."/>
            <person name="Lipzen A."/>
            <person name="Logrieco A.F."/>
            <person name="MacCabe A."/>
            <person name="Maekelae M.R."/>
            <person name="Malavazi I."/>
            <person name="Melin P."/>
            <person name="Meyer V."/>
            <person name="Mielnichuk N."/>
            <person name="Miskei M."/>
            <person name="Molnar A.P."/>
            <person name="Mule G."/>
            <person name="Ngan C.Y."/>
            <person name="Orejas M."/>
            <person name="Orosz E."/>
            <person name="Ouedraogo J.P."/>
            <person name="Overkamp K.M."/>
            <person name="Park H.-S."/>
            <person name="Perrone G."/>
            <person name="Piumi F."/>
            <person name="Punt P.J."/>
            <person name="Ram A.F."/>
            <person name="Ramon A."/>
            <person name="Rauscher S."/>
            <person name="Record E."/>
            <person name="Riano-Pachon D.M."/>
            <person name="Robert V."/>
            <person name="Roehrig J."/>
            <person name="Ruller R."/>
            <person name="Salamov A."/>
            <person name="Salih N.S."/>
            <person name="Samson R.A."/>
            <person name="Sandor E."/>
            <person name="Sanguinetti M."/>
            <person name="Schuetze T."/>
            <person name="Sepcic K."/>
            <person name="Shelest E."/>
            <person name="Sherlock G."/>
            <person name="Sophianopoulou V."/>
            <person name="Squina F.M."/>
            <person name="Sun H."/>
            <person name="Susca A."/>
            <person name="Todd R.B."/>
            <person name="Tsang A."/>
            <person name="Unkles S.E."/>
            <person name="van de Wiele N."/>
            <person name="van Rossen-Uffink D."/>
            <person name="Oliveira J.V."/>
            <person name="Vesth T.C."/>
            <person name="Visser J."/>
            <person name="Yu J.-H."/>
            <person name="Zhou M."/>
            <person name="Andersen M.R."/>
            <person name="Archer D.B."/>
            <person name="Baker S.E."/>
            <person name="Benoit I."/>
            <person name="Brakhage A.A."/>
            <person name="Braus G.H."/>
            <person name="Fischer R."/>
            <person name="Frisvad J.C."/>
            <person name="Goldman G.H."/>
            <person name="Houbraken J."/>
            <person name="Oakley B."/>
            <person name="Pocsi I."/>
            <person name="Scazzocchio C."/>
            <person name="Seiboth B."/>
            <person name="vanKuyk P.A."/>
            <person name="Wortman J."/>
            <person name="Dyer P.S."/>
            <person name="Grigoriev I.V."/>
        </authorList>
    </citation>
    <scope>NUCLEOTIDE SEQUENCE [LARGE SCALE GENOMIC DNA]</scope>
    <source>
        <strain evidence="11">DTO 134E9</strain>
    </source>
</reference>
<feature type="region of interest" description="Disordered" evidence="7">
    <location>
        <begin position="1"/>
        <end position="45"/>
    </location>
</feature>
<keyword evidence="5 8" id="KW-1133">Transmembrane helix</keyword>
<proteinExistence type="inferred from homology"/>
<dbReference type="Pfam" id="PF07690">
    <property type="entry name" value="MFS_1"/>
    <property type="match status" value="1"/>
</dbReference>
<dbReference type="GO" id="GO:0022857">
    <property type="term" value="F:transmembrane transporter activity"/>
    <property type="evidence" value="ECO:0007669"/>
    <property type="project" value="InterPro"/>
</dbReference>
<evidence type="ECO:0000259" key="9">
    <source>
        <dbReference type="PROSITE" id="PS50850"/>
    </source>
</evidence>
<feature type="transmembrane region" description="Helical" evidence="8">
    <location>
        <begin position="279"/>
        <end position="298"/>
    </location>
</feature>
<dbReference type="Gene3D" id="1.20.1250.20">
    <property type="entry name" value="MFS general substrate transporter like domains"/>
    <property type="match status" value="2"/>
</dbReference>
<feature type="transmembrane region" description="Helical" evidence="8">
    <location>
        <begin position="310"/>
        <end position="328"/>
    </location>
</feature>
<dbReference type="Proteomes" id="UP000184383">
    <property type="component" value="Unassembled WGS sequence"/>
</dbReference>
<dbReference type="PANTHER" id="PTHR23501:SF107">
    <property type="entry name" value="TRANSPORTER, PUTATIVE (AFU_ORTHOLOGUE AFUA_7G04730)-RELATED"/>
    <property type="match status" value="1"/>
</dbReference>
<keyword evidence="4 8" id="KW-0812">Transmembrane</keyword>
<dbReference type="GeneID" id="63745170"/>
<evidence type="ECO:0000256" key="4">
    <source>
        <dbReference type="ARBA" id="ARBA00022692"/>
    </source>
</evidence>
<evidence type="ECO:0000256" key="6">
    <source>
        <dbReference type="ARBA" id="ARBA00023136"/>
    </source>
</evidence>
<dbReference type="PANTHER" id="PTHR23501">
    <property type="entry name" value="MAJOR FACILITATOR SUPERFAMILY"/>
    <property type="match status" value="1"/>
</dbReference>
<dbReference type="RefSeq" id="XP_040689698.1">
    <property type="nucleotide sequence ID" value="XM_040829322.1"/>
</dbReference>
<feature type="compositionally biased region" description="Acidic residues" evidence="7">
    <location>
        <begin position="28"/>
        <end position="40"/>
    </location>
</feature>
<accession>A0A1L9RM77</accession>
<feature type="transmembrane region" description="Helical" evidence="8">
    <location>
        <begin position="439"/>
        <end position="458"/>
    </location>
</feature>
<feature type="domain" description="Major facilitator superfamily (MFS) profile" evidence="9">
    <location>
        <begin position="70"/>
        <end position="575"/>
    </location>
</feature>
<feature type="transmembrane region" description="Helical" evidence="8">
    <location>
        <begin position="194"/>
        <end position="216"/>
    </location>
</feature>
<dbReference type="InterPro" id="IPR020846">
    <property type="entry name" value="MFS_dom"/>
</dbReference>
<feature type="transmembrane region" description="Helical" evidence="8">
    <location>
        <begin position="164"/>
        <end position="182"/>
    </location>
</feature>
<feature type="transmembrane region" description="Helical" evidence="8">
    <location>
        <begin position="554"/>
        <end position="572"/>
    </location>
</feature>
<feature type="transmembrane region" description="Helical" evidence="8">
    <location>
        <begin position="385"/>
        <end position="407"/>
    </location>
</feature>
<comment type="similarity">
    <text evidence="2">Belongs to the major facilitator superfamily.</text>
</comment>
<dbReference type="OrthoDB" id="4078873at2759"/>
<protein>
    <recommendedName>
        <fullName evidence="9">Major facilitator superfamily (MFS) profile domain-containing protein</fullName>
    </recommendedName>
</protein>
<evidence type="ECO:0000256" key="3">
    <source>
        <dbReference type="ARBA" id="ARBA00022448"/>
    </source>
</evidence>
<feature type="transmembrane region" description="Helical" evidence="8">
    <location>
        <begin position="222"/>
        <end position="245"/>
    </location>
</feature>
<evidence type="ECO:0000256" key="8">
    <source>
        <dbReference type="SAM" id="Phobius"/>
    </source>
</evidence>
<feature type="transmembrane region" description="Helical" evidence="8">
    <location>
        <begin position="57"/>
        <end position="83"/>
    </location>
</feature>
<dbReference type="InterPro" id="IPR011701">
    <property type="entry name" value="MFS"/>
</dbReference>
<evidence type="ECO:0000313" key="11">
    <source>
        <dbReference type="Proteomes" id="UP000184383"/>
    </source>
</evidence>
<dbReference type="AlphaFoldDB" id="A0A1L9RM77"/>
<organism evidence="10 11">
    <name type="scientific">Aspergillus wentii DTO 134E9</name>
    <dbReference type="NCBI Taxonomy" id="1073089"/>
    <lineage>
        <taxon>Eukaryota</taxon>
        <taxon>Fungi</taxon>
        <taxon>Dikarya</taxon>
        <taxon>Ascomycota</taxon>
        <taxon>Pezizomycotina</taxon>
        <taxon>Eurotiomycetes</taxon>
        <taxon>Eurotiomycetidae</taxon>
        <taxon>Eurotiales</taxon>
        <taxon>Aspergillaceae</taxon>
        <taxon>Aspergillus</taxon>
        <taxon>Aspergillus subgen. Cremei</taxon>
    </lineage>
</organism>
<feature type="transmembrane region" description="Helical" evidence="8">
    <location>
        <begin position="414"/>
        <end position="433"/>
    </location>
</feature>
<keyword evidence="11" id="KW-1185">Reference proteome</keyword>
<keyword evidence="3" id="KW-0813">Transport</keyword>
<evidence type="ECO:0000256" key="7">
    <source>
        <dbReference type="SAM" id="MobiDB-lite"/>
    </source>
</evidence>
<dbReference type="FunFam" id="1.20.1250.20:FF:000284">
    <property type="entry name" value="Siderophore iron transporter mirB"/>
    <property type="match status" value="1"/>
</dbReference>
<keyword evidence="6 8" id="KW-0472">Membrane</keyword>
<dbReference type="InterPro" id="IPR036259">
    <property type="entry name" value="MFS_trans_sf"/>
</dbReference>
<feature type="compositionally biased region" description="Polar residues" evidence="7">
    <location>
        <begin position="10"/>
        <end position="20"/>
    </location>
</feature>
<feature type="transmembrane region" description="Helical" evidence="8">
    <location>
        <begin position="348"/>
        <end position="365"/>
    </location>
</feature>
<evidence type="ECO:0000256" key="1">
    <source>
        <dbReference type="ARBA" id="ARBA00004141"/>
    </source>
</evidence>
<evidence type="ECO:0000256" key="5">
    <source>
        <dbReference type="ARBA" id="ARBA00022989"/>
    </source>
</evidence>
<dbReference type="PROSITE" id="PS50850">
    <property type="entry name" value="MFS"/>
    <property type="match status" value="1"/>
</dbReference>
<feature type="transmembrane region" description="Helical" evidence="8">
    <location>
        <begin position="135"/>
        <end position="152"/>
    </location>
</feature>
<gene>
    <name evidence="10" type="ORF">ASPWEDRAFT_134616</name>
</gene>
<evidence type="ECO:0000256" key="2">
    <source>
        <dbReference type="ARBA" id="ARBA00008335"/>
    </source>
</evidence>
<sequence>MESSRRANGGQYQTFENASANLDRAIDEPEDDVSDDELLSDAESRERRQDGVKQVEAITAVWTLRALIFTYIFIYILSFVNSLQQQITSNLGPYVTSSFNQHSLYATTNVLSSIIGGCSKLPIAKILDIWGRVEGFILMTLFCTIGLVLMAFCKNVETYAAAQVFYWVGYNGMGYVINIFLADTTSLQNRMIMFGLNTTPFIVNVFLGPHIAQLFYEHSSFRWAFGVFSIIIPVMAMPVAGVFIYNNHKARKKGLVPPRVASGRTRSQTFYFYCREFDIVGMSLALSGFCLVLLPLSIVGTTAHSWHTGYIITMIVLGVLFLIAFCIWEKDYAPVTFVPFKYLKDRTVLGSCVLAGTLFCSFFAWDLYFTSYLQVVNSQSLQNAGYIANIFTIGSSFWGPITGLMIRYTGRFKWLGLVAIPVQTLAMGLLIYFRHPGTQIGYIIMAQIFNALSGGTLVMTEQLAAMAAVPHNEVAVVLALEGLFTNLGASIGQSISGAIWTNLMPKKLAEYLPEESKNNLRSIYGSLPVQLSYPVGSPTRTAIIEAYGYVQHRMLVAGMCFMPLAFACVLLWRNIDVKGKRQVHGKVF</sequence>
<evidence type="ECO:0000313" key="10">
    <source>
        <dbReference type="EMBL" id="OJJ36022.1"/>
    </source>
</evidence>
<dbReference type="GO" id="GO:0005886">
    <property type="term" value="C:plasma membrane"/>
    <property type="evidence" value="ECO:0007669"/>
    <property type="project" value="TreeGrafter"/>
</dbReference>